<dbReference type="EMBL" id="QQAV01000005">
    <property type="protein sequence ID" value="RDI24242.1"/>
    <property type="molecule type" value="Genomic_DNA"/>
</dbReference>
<dbReference type="FunFam" id="3.40.50.720:FF:000084">
    <property type="entry name" value="Short-chain dehydrogenase reductase"/>
    <property type="match status" value="1"/>
</dbReference>
<dbReference type="SUPFAM" id="SSF51735">
    <property type="entry name" value="NAD(P)-binding Rossmann-fold domains"/>
    <property type="match status" value="1"/>
</dbReference>
<name>A0A370FF74_9BURK</name>
<dbReference type="PROSITE" id="PS00061">
    <property type="entry name" value="ADH_SHORT"/>
    <property type="match status" value="1"/>
</dbReference>
<dbReference type="InterPro" id="IPR036291">
    <property type="entry name" value="NAD(P)-bd_dom_sf"/>
</dbReference>
<evidence type="ECO:0000313" key="4">
    <source>
        <dbReference type="Proteomes" id="UP000255265"/>
    </source>
</evidence>
<accession>A0A370FF74</accession>
<dbReference type="RefSeq" id="WP_114803240.1">
    <property type="nucleotide sequence ID" value="NZ_QQAV01000005.1"/>
</dbReference>
<dbReference type="PANTHER" id="PTHR42760:SF40">
    <property type="entry name" value="3-OXOACYL-[ACYL-CARRIER-PROTEIN] REDUCTASE, CHLOROPLASTIC"/>
    <property type="match status" value="1"/>
</dbReference>
<dbReference type="Proteomes" id="UP000255265">
    <property type="component" value="Unassembled WGS sequence"/>
</dbReference>
<comment type="similarity">
    <text evidence="1 2">Belongs to the short-chain dehydrogenases/reductases (SDR) family.</text>
</comment>
<dbReference type="GO" id="GO:0030497">
    <property type="term" value="P:fatty acid elongation"/>
    <property type="evidence" value="ECO:0007669"/>
    <property type="project" value="TreeGrafter"/>
</dbReference>
<dbReference type="InterPro" id="IPR020904">
    <property type="entry name" value="Sc_DH/Rdtase_CS"/>
</dbReference>
<dbReference type="PRINTS" id="PR00081">
    <property type="entry name" value="GDHRDH"/>
</dbReference>
<dbReference type="Gene3D" id="3.40.50.720">
    <property type="entry name" value="NAD(P)-binding Rossmann-like Domain"/>
    <property type="match status" value="1"/>
</dbReference>
<dbReference type="GO" id="GO:0016616">
    <property type="term" value="F:oxidoreductase activity, acting on the CH-OH group of donors, NAD or NADP as acceptor"/>
    <property type="evidence" value="ECO:0007669"/>
    <property type="project" value="TreeGrafter"/>
</dbReference>
<reference evidence="3 4" key="1">
    <citation type="submission" date="2018-07" db="EMBL/GenBank/DDBJ databases">
        <title>Genomic Encyclopedia of Type Strains, Phase IV (KMG-IV): sequencing the most valuable type-strain genomes for metagenomic binning, comparative biology and taxonomic classification.</title>
        <authorList>
            <person name="Goeker M."/>
        </authorList>
    </citation>
    <scope>NUCLEOTIDE SEQUENCE [LARGE SCALE GENOMIC DNA]</scope>
    <source>
        <strain evidence="3 4">DSM 21352</strain>
    </source>
</reference>
<sequence>MKLNLERRVALVTGGGQGVGRQICIELAREGARVVVNDLFAPRAEAVAAEIRAQGGEAMAAPADITQAEQVRAMVDQSARHFDAPVEILVNNAGIIPERREKGGRTPAFVDMPVEDWAKIINLNVYGTLHCCHAVLPGMVARKGGRIVNIISEAGRIGEANMAVYSGAKAAIAGFAKALAKEHGRHAVTVNSIALGAVSHEGIKDGPLHVDATPQNNELLAKMLGIYPISKGVGRLSRPDDVSGLVAFLASDRALFITGQTIGASGGFAMV</sequence>
<comment type="caution">
    <text evidence="3">The sequence shown here is derived from an EMBL/GenBank/DDBJ whole genome shotgun (WGS) entry which is preliminary data.</text>
</comment>
<dbReference type="PANTHER" id="PTHR42760">
    <property type="entry name" value="SHORT-CHAIN DEHYDROGENASES/REDUCTASES FAMILY MEMBER"/>
    <property type="match status" value="1"/>
</dbReference>
<dbReference type="AlphaFoldDB" id="A0A370FF74"/>
<organism evidence="3 4">
    <name type="scientific">Pseudacidovorax intermedius</name>
    <dbReference type="NCBI Taxonomy" id="433924"/>
    <lineage>
        <taxon>Bacteria</taxon>
        <taxon>Pseudomonadati</taxon>
        <taxon>Pseudomonadota</taxon>
        <taxon>Betaproteobacteria</taxon>
        <taxon>Burkholderiales</taxon>
        <taxon>Comamonadaceae</taxon>
        <taxon>Pseudacidovorax</taxon>
    </lineage>
</organism>
<dbReference type="OrthoDB" id="9806974at2"/>
<evidence type="ECO:0000256" key="1">
    <source>
        <dbReference type="ARBA" id="ARBA00006484"/>
    </source>
</evidence>
<dbReference type="Pfam" id="PF00106">
    <property type="entry name" value="adh_short"/>
    <property type="match status" value="1"/>
</dbReference>
<evidence type="ECO:0000313" key="3">
    <source>
        <dbReference type="EMBL" id="RDI24242.1"/>
    </source>
</evidence>
<proteinExistence type="inferred from homology"/>
<evidence type="ECO:0000256" key="2">
    <source>
        <dbReference type="RuleBase" id="RU000363"/>
    </source>
</evidence>
<protein>
    <submittedName>
        <fullName evidence="3">2-hydroxycyclohexanecarboxyl-CoA dehydrogenase</fullName>
    </submittedName>
</protein>
<dbReference type="PRINTS" id="PR00080">
    <property type="entry name" value="SDRFAMILY"/>
</dbReference>
<dbReference type="InterPro" id="IPR002347">
    <property type="entry name" value="SDR_fam"/>
</dbReference>
<gene>
    <name evidence="3" type="ORF">DFR41_105157</name>
</gene>
<keyword evidence="4" id="KW-1185">Reference proteome</keyword>